<reference evidence="1" key="1">
    <citation type="journal article" date="2020" name="mSystems">
        <title>Genome- and Community-Level Interaction Insights into Carbon Utilization and Element Cycling Functions of Hydrothermarchaeota in Hydrothermal Sediment.</title>
        <authorList>
            <person name="Zhou Z."/>
            <person name="Liu Y."/>
            <person name="Xu W."/>
            <person name="Pan J."/>
            <person name="Luo Z.H."/>
            <person name="Li M."/>
        </authorList>
    </citation>
    <scope>NUCLEOTIDE SEQUENCE [LARGE SCALE GENOMIC DNA]</scope>
    <source>
        <strain evidence="1">SpSt-82</strain>
    </source>
</reference>
<dbReference type="AlphaFoldDB" id="A0A7V4THN0"/>
<dbReference type="EMBL" id="DTIY01000043">
    <property type="protein sequence ID" value="HGY39489.1"/>
    <property type="molecule type" value="Genomic_DNA"/>
</dbReference>
<dbReference type="RefSeq" id="WP_017873972.1">
    <property type="nucleotide sequence ID" value="NZ_CP187957.1"/>
</dbReference>
<comment type="caution">
    <text evidence="1">The sequence shown here is derived from an EMBL/GenBank/DDBJ whole genome shotgun (WGS) entry which is preliminary data.</text>
</comment>
<evidence type="ECO:0000313" key="1">
    <source>
        <dbReference type="EMBL" id="HGY39489.1"/>
    </source>
</evidence>
<sequence length="201" mass="22590">MRNGFWVLVAAMVLAVVLEVSCVSLEGVTKLTYHVEVQQEQNTQQGTLTVSFTPSGEDWKISVHYKFDGEEFSMTSTTQGKTREEALFSTLLMHPSLGVLLGQIMAAQGVYLPLAGVIQGKPEVGLLWHTRDAEGREMEISIPSSEQRFGREAIWIVMKVAGEVTARFLVEKQSLIPLVIDLAEDRQRFFCEVQEVKWQEN</sequence>
<protein>
    <submittedName>
        <fullName evidence="1">Uncharacterized protein</fullName>
    </submittedName>
</protein>
<proteinExistence type="predicted"/>
<gene>
    <name evidence="1" type="ORF">ENW11_06790</name>
</gene>
<accession>A0A7V4THN0</accession>
<organism evidence="1">
    <name type="scientific">Candidatus Caldatribacterium saccharofermentans</name>
    <dbReference type="NCBI Taxonomy" id="1454753"/>
    <lineage>
        <taxon>Bacteria</taxon>
        <taxon>Pseudomonadati</taxon>
        <taxon>Atribacterota</taxon>
        <taxon>Atribacteria</taxon>
        <taxon>Atribacterales</taxon>
        <taxon>Candidatus Caldatribacteriaceae</taxon>
        <taxon>Candidatus Caldatribacterium</taxon>
    </lineage>
</organism>
<name>A0A7V4THN0_9BACT</name>